<feature type="non-terminal residue" evidence="2">
    <location>
        <position position="1"/>
    </location>
</feature>
<evidence type="ECO:0000256" key="1">
    <source>
        <dbReference type="SAM" id="MobiDB-lite"/>
    </source>
</evidence>
<feature type="compositionally biased region" description="Basic residues" evidence="1">
    <location>
        <begin position="7"/>
        <end position="19"/>
    </location>
</feature>
<evidence type="ECO:0000313" key="2">
    <source>
        <dbReference type="EMBL" id="CAA9476373.1"/>
    </source>
</evidence>
<feature type="region of interest" description="Disordered" evidence="1">
    <location>
        <begin position="1"/>
        <end position="25"/>
    </location>
</feature>
<gene>
    <name evidence="2" type="ORF">AVDCRST_MAG25-2451</name>
</gene>
<proteinExistence type="predicted"/>
<name>A0A6J4RLC0_9ACTN</name>
<feature type="non-terminal residue" evidence="2">
    <location>
        <position position="123"/>
    </location>
</feature>
<dbReference type="EMBL" id="CADCVI010000153">
    <property type="protein sequence ID" value="CAA9476373.1"/>
    <property type="molecule type" value="Genomic_DNA"/>
</dbReference>
<dbReference type="AlphaFoldDB" id="A0A6J4RLC0"/>
<organism evidence="2">
    <name type="scientific">uncultured Rubrobacteraceae bacterium</name>
    <dbReference type="NCBI Taxonomy" id="349277"/>
    <lineage>
        <taxon>Bacteria</taxon>
        <taxon>Bacillati</taxon>
        <taxon>Actinomycetota</taxon>
        <taxon>Rubrobacteria</taxon>
        <taxon>Rubrobacterales</taxon>
        <taxon>Rubrobacteraceae</taxon>
        <taxon>environmental samples</taxon>
    </lineage>
</organism>
<protein>
    <submittedName>
        <fullName evidence="2">Uncharacterized protein</fullName>
    </submittedName>
</protein>
<accession>A0A6J4RLC0</accession>
<feature type="compositionally biased region" description="Basic and acidic residues" evidence="1">
    <location>
        <begin position="91"/>
        <end position="100"/>
    </location>
</feature>
<sequence length="123" mass="13698">EGEGRRGRLQRPAGRRGRTVGRGAKGALLVRLGGRGRLAGPRDHRLRTPLLRARPEGFRFGAPPHTRRPGPLLGPARRAGEARQHLQRPRARVDARRDALPDGPLRLPVLRHLRLLRMVLLGL</sequence>
<reference evidence="2" key="1">
    <citation type="submission" date="2020-02" db="EMBL/GenBank/DDBJ databases">
        <authorList>
            <person name="Meier V. D."/>
        </authorList>
    </citation>
    <scope>NUCLEOTIDE SEQUENCE</scope>
    <source>
        <strain evidence="2">AVDCRST_MAG25</strain>
    </source>
</reference>
<feature type="region of interest" description="Disordered" evidence="1">
    <location>
        <begin position="52"/>
        <end position="101"/>
    </location>
</feature>